<dbReference type="STRING" id="341036.SAMN05660649_02220"/>
<evidence type="ECO:0000256" key="4">
    <source>
        <dbReference type="ARBA" id="ARBA00023004"/>
    </source>
</evidence>
<dbReference type="SUPFAM" id="SSF102114">
    <property type="entry name" value="Radical SAM enzymes"/>
    <property type="match status" value="1"/>
</dbReference>
<evidence type="ECO:0000313" key="7">
    <source>
        <dbReference type="EMBL" id="SFG63526.1"/>
    </source>
</evidence>
<comment type="cofactor">
    <cofactor evidence="1">
        <name>[4Fe-4S] cluster</name>
        <dbReference type="ChEBI" id="CHEBI:49883"/>
    </cofactor>
</comment>
<dbReference type="PROSITE" id="PS51257">
    <property type="entry name" value="PROKAR_LIPOPROTEIN"/>
    <property type="match status" value="1"/>
</dbReference>
<dbReference type="PANTHER" id="PTHR43409">
    <property type="entry name" value="ANAEROBIC MAGNESIUM-PROTOPORPHYRIN IX MONOMETHYL ESTER CYCLASE-RELATED"/>
    <property type="match status" value="1"/>
</dbReference>
<dbReference type="SFLD" id="SFLDG01123">
    <property type="entry name" value="methyltransferase_(Class_B)"/>
    <property type="match status" value="1"/>
</dbReference>
<dbReference type="GO" id="GO:0046872">
    <property type="term" value="F:metal ion binding"/>
    <property type="evidence" value="ECO:0007669"/>
    <property type="project" value="UniProtKB-KW"/>
</dbReference>
<dbReference type="InterPro" id="IPR023404">
    <property type="entry name" value="rSAM_horseshoe"/>
</dbReference>
<dbReference type="AlphaFoldDB" id="A0A1I2TM46"/>
<dbReference type="InterPro" id="IPR007197">
    <property type="entry name" value="rSAM"/>
</dbReference>
<evidence type="ECO:0000256" key="1">
    <source>
        <dbReference type="ARBA" id="ARBA00001966"/>
    </source>
</evidence>
<keyword evidence="3" id="KW-0479">Metal-binding</keyword>
<dbReference type="GO" id="GO:0051539">
    <property type="term" value="F:4 iron, 4 sulfur cluster binding"/>
    <property type="evidence" value="ECO:0007669"/>
    <property type="project" value="UniProtKB-KW"/>
</dbReference>
<dbReference type="Gene3D" id="3.80.30.20">
    <property type="entry name" value="tm_1862 like domain"/>
    <property type="match status" value="1"/>
</dbReference>
<dbReference type="SMART" id="SM00729">
    <property type="entry name" value="Elp3"/>
    <property type="match status" value="1"/>
</dbReference>
<evidence type="ECO:0000256" key="2">
    <source>
        <dbReference type="ARBA" id="ARBA00022691"/>
    </source>
</evidence>
<evidence type="ECO:0000256" key="3">
    <source>
        <dbReference type="ARBA" id="ARBA00022723"/>
    </source>
</evidence>
<dbReference type="InterPro" id="IPR034466">
    <property type="entry name" value="Methyltransferase_Class_B"/>
</dbReference>
<dbReference type="SFLD" id="SFLDG01082">
    <property type="entry name" value="B12-binding_domain_containing"/>
    <property type="match status" value="1"/>
</dbReference>
<proteinExistence type="predicted"/>
<dbReference type="EMBL" id="FOOX01000007">
    <property type="protein sequence ID" value="SFG63526.1"/>
    <property type="molecule type" value="Genomic_DNA"/>
</dbReference>
<keyword evidence="8" id="KW-1185">Reference proteome</keyword>
<feature type="domain" description="Radical SAM core" evidence="6">
    <location>
        <begin position="180"/>
        <end position="407"/>
    </location>
</feature>
<keyword evidence="2" id="KW-0949">S-adenosyl-L-methionine</keyword>
<dbReference type="SFLD" id="SFLDS00029">
    <property type="entry name" value="Radical_SAM"/>
    <property type="match status" value="1"/>
</dbReference>
<evidence type="ECO:0000256" key="5">
    <source>
        <dbReference type="ARBA" id="ARBA00023014"/>
    </source>
</evidence>
<gene>
    <name evidence="7" type="ORF">SAMN05660649_02220</name>
</gene>
<dbReference type="GO" id="GO:0003824">
    <property type="term" value="F:catalytic activity"/>
    <property type="evidence" value="ECO:0007669"/>
    <property type="project" value="InterPro"/>
</dbReference>
<evidence type="ECO:0000313" key="8">
    <source>
        <dbReference type="Proteomes" id="UP000199337"/>
    </source>
</evidence>
<organism evidence="7 8">
    <name type="scientific">Desulfotruncus arcticus DSM 17038</name>
    <dbReference type="NCBI Taxonomy" id="1121424"/>
    <lineage>
        <taxon>Bacteria</taxon>
        <taxon>Bacillati</taxon>
        <taxon>Bacillota</taxon>
        <taxon>Clostridia</taxon>
        <taxon>Eubacteriales</taxon>
        <taxon>Desulfallaceae</taxon>
        <taxon>Desulfotruncus</taxon>
    </lineage>
</organism>
<dbReference type="PROSITE" id="PS51918">
    <property type="entry name" value="RADICAL_SAM"/>
    <property type="match status" value="1"/>
</dbReference>
<name>A0A1I2TM46_9FIRM</name>
<dbReference type="OrthoDB" id="9801659at2"/>
<protein>
    <submittedName>
        <fullName evidence="7">Radical SAM superfamily enzyme YgiQ, UPF0313 family</fullName>
    </submittedName>
</protein>
<dbReference type="CDD" id="cd01335">
    <property type="entry name" value="Radical_SAM"/>
    <property type="match status" value="1"/>
</dbReference>
<dbReference type="Proteomes" id="UP000199337">
    <property type="component" value="Unassembled WGS sequence"/>
</dbReference>
<dbReference type="RefSeq" id="WP_092471438.1">
    <property type="nucleotide sequence ID" value="NZ_FOOX01000007.1"/>
</dbReference>
<reference evidence="8" key="1">
    <citation type="submission" date="2016-10" db="EMBL/GenBank/DDBJ databases">
        <authorList>
            <person name="Varghese N."/>
            <person name="Submissions S."/>
        </authorList>
    </citation>
    <scope>NUCLEOTIDE SEQUENCE [LARGE SCALE GENOMIC DNA]</scope>
    <source>
        <strain evidence="8">DSM 17038</strain>
    </source>
</reference>
<sequence length="513" mass="57713">MKVFLLEHPRQIAPDRCNDIANTPLASSLITGCIAGLLNSMGHGIRIAEGFLDKLTYEDIYQQVTTFAPPVLGVHLIYNWENNRQLFSFLKQLKSEGLVRKIVGYGYYPTFAYQEIFKLCPEFDGLIIGEPEQTFAEWLETGVPVPGMAWVDAAGQVQMRCREVNRNLDALPDPIRSEAMMRMGEVNIEGSRGCYGSCTFCYINPYYGAGSCWRAKSPERVMQEIDRLIARHGPMKFYFTDPNFFGPGKQGQERALKLAAMLKQRKIRFGIEARVNDIHRDTIAALVDAGLEDLLIGLESGRDDSLQRLNKMTTVEQNEKALSILRVNGIEPNIGFIMFEPDSTLADIRTNFEFLKRNALLNNIFITANVLYHPQIILQGTKAYRDLQQEGRLTLKGSTYEGMTAFRVPEVACLAEIIGQITNYFFVSMDEVWQGKLQEPLNAVSLYAAVNQLLVNCFEENLSRLEGGESIDEAAAQVLIDEVKMKIKSVFDQFPKTPGSKCGLSFNQDKGCK</sequence>
<evidence type="ECO:0000259" key="6">
    <source>
        <dbReference type="PROSITE" id="PS51918"/>
    </source>
</evidence>
<dbReference type="Pfam" id="PF04055">
    <property type="entry name" value="Radical_SAM"/>
    <property type="match status" value="1"/>
</dbReference>
<dbReference type="InterPro" id="IPR051198">
    <property type="entry name" value="BchE-like"/>
</dbReference>
<keyword evidence="5" id="KW-0411">Iron-sulfur</keyword>
<dbReference type="InterPro" id="IPR058240">
    <property type="entry name" value="rSAM_sf"/>
</dbReference>
<accession>A0A1I2TM46</accession>
<keyword evidence="4" id="KW-0408">Iron</keyword>
<dbReference type="Gene3D" id="3.40.50.280">
    <property type="entry name" value="Cobalamin-binding domain"/>
    <property type="match status" value="1"/>
</dbReference>
<dbReference type="InterPro" id="IPR006638">
    <property type="entry name" value="Elp3/MiaA/NifB-like_rSAM"/>
</dbReference>